<reference evidence="3 4" key="1">
    <citation type="submission" date="2020-06" db="EMBL/GenBank/DDBJ databases">
        <authorList>
            <person name="Li R."/>
            <person name="Bekaert M."/>
        </authorList>
    </citation>
    <scope>NUCLEOTIDE SEQUENCE [LARGE SCALE GENOMIC DNA]</scope>
    <source>
        <strain evidence="4">wild</strain>
    </source>
</reference>
<dbReference type="OrthoDB" id="1870062at2759"/>
<evidence type="ECO:0000313" key="3">
    <source>
        <dbReference type="EMBL" id="CAC5381233.1"/>
    </source>
</evidence>
<keyword evidence="3" id="KW-0808">Transferase</keyword>
<evidence type="ECO:0000313" key="4">
    <source>
        <dbReference type="Proteomes" id="UP000507470"/>
    </source>
</evidence>
<dbReference type="PANTHER" id="PTHR25462:SF296">
    <property type="entry name" value="MEIOTIC P26, ISOFORM F"/>
    <property type="match status" value="1"/>
</dbReference>
<feature type="compositionally biased region" description="Basic residues" evidence="1">
    <location>
        <begin position="175"/>
        <end position="184"/>
    </location>
</feature>
<evidence type="ECO:0000259" key="2">
    <source>
        <dbReference type="Pfam" id="PF00643"/>
    </source>
</evidence>
<dbReference type="GO" id="GO:0008270">
    <property type="term" value="F:zinc ion binding"/>
    <property type="evidence" value="ECO:0007669"/>
    <property type="project" value="InterPro"/>
</dbReference>
<feature type="region of interest" description="Disordered" evidence="1">
    <location>
        <begin position="165"/>
        <end position="184"/>
    </location>
</feature>
<sequence>MAQFASNTCEMFVGASGSQYCLECEQYFCENCKTFHIRQKLSKSKNHQFQSSSDVIPESKWNCKDHNEDVSFVCITCNIVVYSICVTGNHKDHEFSKLIDSITQLKKKNTNDLRRKEQEATQNMKIMEEGIKSFDRKVEVVDRAITEKGTQIKAMVDKCIAQMTASVKDQSKKEKEKKRKNHGR</sequence>
<dbReference type="GO" id="GO:0061630">
    <property type="term" value="F:ubiquitin protein ligase activity"/>
    <property type="evidence" value="ECO:0007669"/>
    <property type="project" value="UniProtKB-EC"/>
</dbReference>
<dbReference type="AlphaFoldDB" id="A0A6J8BCA5"/>
<proteinExistence type="predicted"/>
<feature type="domain" description="B box-type" evidence="2">
    <location>
        <begin position="60"/>
        <end position="97"/>
    </location>
</feature>
<dbReference type="Pfam" id="PF00643">
    <property type="entry name" value="zf-B_box"/>
    <property type="match status" value="1"/>
</dbReference>
<dbReference type="InterPro" id="IPR047153">
    <property type="entry name" value="TRIM45/56/19-like"/>
</dbReference>
<gene>
    <name evidence="3" type="ORF">MCOR_17132</name>
</gene>
<accession>A0A6J8BCA5</accession>
<dbReference type="InterPro" id="IPR000315">
    <property type="entry name" value="Znf_B-box"/>
</dbReference>
<dbReference type="EC" id="2.3.2.27" evidence="3"/>
<dbReference type="Proteomes" id="UP000507470">
    <property type="component" value="Unassembled WGS sequence"/>
</dbReference>
<organism evidence="3 4">
    <name type="scientific">Mytilus coruscus</name>
    <name type="common">Sea mussel</name>
    <dbReference type="NCBI Taxonomy" id="42192"/>
    <lineage>
        <taxon>Eukaryota</taxon>
        <taxon>Metazoa</taxon>
        <taxon>Spiralia</taxon>
        <taxon>Lophotrochozoa</taxon>
        <taxon>Mollusca</taxon>
        <taxon>Bivalvia</taxon>
        <taxon>Autobranchia</taxon>
        <taxon>Pteriomorphia</taxon>
        <taxon>Mytilida</taxon>
        <taxon>Mytiloidea</taxon>
        <taxon>Mytilidae</taxon>
        <taxon>Mytilinae</taxon>
        <taxon>Mytilus</taxon>
    </lineage>
</organism>
<dbReference type="EMBL" id="CACVKT020003017">
    <property type="protein sequence ID" value="CAC5381233.1"/>
    <property type="molecule type" value="Genomic_DNA"/>
</dbReference>
<dbReference type="Gene3D" id="3.30.160.60">
    <property type="entry name" value="Classic Zinc Finger"/>
    <property type="match status" value="1"/>
</dbReference>
<keyword evidence="4" id="KW-1185">Reference proteome</keyword>
<keyword evidence="3" id="KW-0012">Acyltransferase</keyword>
<protein>
    <submittedName>
        <fullName evidence="3">TRIM28</fullName>
        <ecNumber evidence="3">2.3.2.27</ecNumber>
    </submittedName>
</protein>
<evidence type="ECO:0000256" key="1">
    <source>
        <dbReference type="SAM" id="MobiDB-lite"/>
    </source>
</evidence>
<name>A0A6J8BCA5_MYTCO</name>
<dbReference type="PANTHER" id="PTHR25462">
    <property type="entry name" value="BONUS, ISOFORM C-RELATED"/>
    <property type="match status" value="1"/>
</dbReference>
<dbReference type="SUPFAM" id="SSF57845">
    <property type="entry name" value="B-box zinc-binding domain"/>
    <property type="match status" value="1"/>
</dbReference>